<feature type="compositionally biased region" description="Polar residues" evidence="6">
    <location>
        <begin position="756"/>
        <end position="766"/>
    </location>
</feature>
<comment type="similarity">
    <text evidence="2">Belongs to the WD repeat Groucho/TLE family.</text>
</comment>
<sequence length="1363" mass="139656">MYSSRPPPSSQSSQHCKFSVPEACERIKDELTSLQQQCHNLKLEYEKITQEKNELQRHHLLYYEITYGLNVEMHKQMEIAKRLSAILVQVIPFLSQEHQSQVAAAVERAKQVTLSELSSLIMPQQDDLKASRFANGPLAPPFDQMDFFKTVQQQQQFLMAASSTGFSCGLPYNLNTTGLGSIADGSTSLSLSSTKGSTPQSISSLTCTSIPASLQSTCAINNSLAGSLSALAGGAGTPSGLALPPNPFFPQMSNSTSTTPSNTPNMGAIPSSQPQGLSNGPPVTANPTFFSGLAQSHPAVAAAMAAVAAAGFPPPVSGVSGSSLNPMSAGLLNTSTGGTVGINNPAYSSQLPAHLNGMMSGPPFPGSGMPTTNHLPPLSSAAACSVSSTLLSNTFPGSSHPNSFSPNSSFAASTGTRLHGLPTDSVAPPPPFPPMMPPAALSAIMNDKNLDDKHRAAAAAMAAAMAAAAAASQGGSPGSFGPPSCLSPNLTSTAASGLSSGPPGTMDPHSLMATMASFAAAQAAAAAAAAAANAGMGSDLSGLTTMSTTGPMGSPGSSTAGLINLSGSGLIGSMPFPLPGPAPLPGLATSFPNLPLPPPKSSTPVSGRRASSHSPGLNDLTMSHNSGQPDEKRRKTERLSVSEDKSHTGVMSDESTMHPRGKNVSLHPSGGRHTPLTKPNGLVNSVSSTVKAGPNVAPISHSVTATNLTITTAGSAVSTTAINSSTDHMFRESQEPVSSGEKKEPNDSPPVLSANAFPNGSESRGITPSPHALSNGGSVDLGPHSNPGSNGYLKAANSPVPHSTKVMTPSSVDTSNALSPLPSSNPLNMNSVNLPGVGPVALSPPHLTSTDGLPLHTDTFPLSSGQTFPVLSNGSTVAGIPNGVLSGSGSFDSGFPRVLPPPPPSSFSPSSSSVPTSSAACSSSSTSANASNAAAAVVAAAAAAAAAVAAASGGPPSTLLPGSMPNAAINCQATSSCQPMLFDPTYTNAALTSANVANLSRSPYSFMLLDNQPPAPVPFTPEAFFSPGIPHQAKPVHILDHGEVVCAVTINNIAGHVYTGGKGTVKVWDLAQATSHSIGSGGGIIGSGSSPVSNSVGSSPSSSMSHTPSNKLCLASLDCLQRDKYVRSIKLTQDGRTLLVGGESSVLSIWDLGSSSPRAKCELNFSAPACYALAVSPDGKLCFSCCSNGNIGVWDIHNGILVRQYQGHSEGASCVDIRPDGTKLWTGGLDKTVRCWDLRDHSQINQFDLSAQVFSLGYCPSGDWLAVGLETDQVEVFSPNHPERYQLTLHESCVLSLRFAHSGLWFTSTGKDHCLYGWRTPYGANLFQVKEKSSVLSCDISLDDKYLVSGSGDLKATVYELVY</sequence>
<dbReference type="PRINTS" id="PR01850">
    <property type="entry name" value="GROUCHOFAMLY"/>
</dbReference>
<dbReference type="InterPro" id="IPR009146">
    <property type="entry name" value="Groucho_enhance"/>
</dbReference>
<feature type="region of interest" description="Disordered" evidence="6">
    <location>
        <begin position="725"/>
        <end position="830"/>
    </location>
</feature>
<proteinExistence type="inferred from homology"/>
<comment type="caution">
    <text evidence="8">The sequence shown here is derived from an EMBL/GenBank/DDBJ whole genome shotgun (WGS) entry which is preliminary data.</text>
</comment>
<feature type="compositionally biased region" description="Low complexity" evidence="6">
    <location>
        <begin position="818"/>
        <end position="830"/>
    </location>
</feature>
<dbReference type="InterPro" id="IPR015943">
    <property type="entry name" value="WD40/YVTN_repeat-like_dom_sf"/>
</dbReference>
<evidence type="ECO:0000256" key="2">
    <source>
        <dbReference type="ARBA" id="ARBA00005969"/>
    </source>
</evidence>
<dbReference type="Pfam" id="PF03920">
    <property type="entry name" value="TLE_N"/>
    <property type="match status" value="1"/>
</dbReference>
<dbReference type="GO" id="GO:0003714">
    <property type="term" value="F:transcription corepressor activity"/>
    <property type="evidence" value="ECO:0007669"/>
    <property type="project" value="TreeGrafter"/>
</dbReference>
<dbReference type="GO" id="GO:0090090">
    <property type="term" value="P:negative regulation of canonical Wnt signaling pathway"/>
    <property type="evidence" value="ECO:0007669"/>
    <property type="project" value="TreeGrafter"/>
</dbReference>
<feature type="compositionally biased region" description="Polar residues" evidence="6">
    <location>
        <begin position="805"/>
        <end position="817"/>
    </location>
</feature>
<feature type="compositionally biased region" description="Low complexity" evidence="6">
    <location>
        <begin position="1087"/>
        <end position="1107"/>
    </location>
</feature>
<dbReference type="Proteomes" id="UP000230066">
    <property type="component" value="Unassembled WGS sequence"/>
</dbReference>
<feature type="region of interest" description="Disordered" evidence="6">
    <location>
        <begin position="589"/>
        <end position="682"/>
    </location>
</feature>
<feature type="compositionally biased region" description="Basic and acidic residues" evidence="6">
    <location>
        <begin position="728"/>
        <end position="746"/>
    </location>
</feature>
<accession>A0A4E0R815</accession>
<feature type="repeat" description="WD" evidence="4">
    <location>
        <begin position="1126"/>
        <end position="1160"/>
    </location>
</feature>
<evidence type="ECO:0000259" key="7">
    <source>
        <dbReference type="Pfam" id="PF03920"/>
    </source>
</evidence>
<feature type="region of interest" description="Disordered" evidence="6">
    <location>
        <begin position="1085"/>
        <end position="1107"/>
    </location>
</feature>
<protein>
    <recommendedName>
        <fullName evidence="7">Groucho/TLE N-terminal Q-rich domain-containing protein</fullName>
    </recommendedName>
</protein>
<feature type="compositionally biased region" description="Low complexity" evidence="6">
    <location>
        <begin position="907"/>
        <end position="925"/>
    </location>
</feature>
<evidence type="ECO:0000313" key="9">
    <source>
        <dbReference type="Proteomes" id="UP000230066"/>
    </source>
</evidence>
<dbReference type="SUPFAM" id="SSF50978">
    <property type="entry name" value="WD40 repeat-like"/>
    <property type="match status" value="1"/>
</dbReference>
<keyword evidence="3" id="KW-0539">Nucleus</keyword>
<evidence type="ECO:0000313" key="8">
    <source>
        <dbReference type="EMBL" id="THD24859.1"/>
    </source>
</evidence>
<feature type="region of interest" description="Disordered" evidence="6">
    <location>
        <begin position="895"/>
        <end position="925"/>
    </location>
</feature>
<dbReference type="InterPro" id="IPR001680">
    <property type="entry name" value="WD40_rpt"/>
</dbReference>
<feature type="compositionally biased region" description="Low complexity" evidence="6">
    <location>
        <begin position="253"/>
        <end position="265"/>
    </location>
</feature>
<dbReference type="Gene3D" id="2.130.10.10">
    <property type="entry name" value="YVTN repeat-like/Quinoprotein amine dehydrogenase"/>
    <property type="match status" value="1"/>
</dbReference>
<evidence type="ECO:0000256" key="4">
    <source>
        <dbReference type="PROSITE-ProRule" id="PRU00221"/>
    </source>
</evidence>
<name>A0A4E0R815_FASHE</name>
<organism evidence="8 9">
    <name type="scientific">Fasciola hepatica</name>
    <name type="common">Liver fluke</name>
    <dbReference type="NCBI Taxonomy" id="6192"/>
    <lineage>
        <taxon>Eukaryota</taxon>
        <taxon>Metazoa</taxon>
        <taxon>Spiralia</taxon>
        <taxon>Lophotrochozoa</taxon>
        <taxon>Platyhelminthes</taxon>
        <taxon>Trematoda</taxon>
        <taxon>Digenea</taxon>
        <taxon>Plagiorchiida</taxon>
        <taxon>Echinostomata</taxon>
        <taxon>Echinostomatoidea</taxon>
        <taxon>Fasciolidae</taxon>
        <taxon>Fasciola</taxon>
    </lineage>
</organism>
<comment type="subcellular location">
    <subcellularLocation>
        <location evidence="1">Nucleus</location>
    </subcellularLocation>
</comment>
<evidence type="ECO:0000256" key="5">
    <source>
        <dbReference type="SAM" id="Coils"/>
    </source>
</evidence>
<dbReference type="PANTHER" id="PTHR10814">
    <property type="entry name" value="TRANSDUCIN-LIKE ENHANCER PROTEIN"/>
    <property type="match status" value="1"/>
</dbReference>
<feature type="compositionally biased region" description="Low complexity" evidence="6">
    <location>
        <begin position="398"/>
        <end position="413"/>
    </location>
</feature>
<keyword evidence="5" id="KW-0175">Coiled coil</keyword>
<gene>
    <name evidence="8" type="ORF">D915_004477</name>
</gene>
<dbReference type="GO" id="GO:0005634">
    <property type="term" value="C:nucleus"/>
    <property type="evidence" value="ECO:0007669"/>
    <property type="project" value="UniProtKB-SubCell"/>
</dbReference>
<dbReference type="InterPro" id="IPR036322">
    <property type="entry name" value="WD40_repeat_dom_sf"/>
</dbReference>
<evidence type="ECO:0000256" key="3">
    <source>
        <dbReference type="ARBA" id="ARBA00023242"/>
    </source>
</evidence>
<keyword evidence="4" id="KW-0853">WD repeat</keyword>
<feature type="domain" description="Groucho/TLE N-terminal Q-rich" evidence="7">
    <location>
        <begin position="17"/>
        <end position="127"/>
    </location>
</feature>
<evidence type="ECO:0000256" key="6">
    <source>
        <dbReference type="SAM" id="MobiDB-lite"/>
    </source>
</evidence>
<feature type="compositionally biased region" description="Basic and acidic residues" evidence="6">
    <location>
        <begin position="629"/>
        <end position="647"/>
    </location>
</feature>
<feature type="region of interest" description="Disordered" evidence="6">
    <location>
        <begin position="472"/>
        <end position="508"/>
    </location>
</feature>
<evidence type="ECO:0000256" key="1">
    <source>
        <dbReference type="ARBA" id="ARBA00004123"/>
    </source>
</evidence>
<dbReference type="Pfam" id="PF00400">
    <property type="entry name" value="WD40"/>
    <property type="match status" value="3"/>
</dbReference>
<feature type="region of interest" description="Disordered" evidence="6">
    <location>
        <begin position="242"/>
        <end position="279"/>
    </location>
</feature>
<dbReference type="EMBL" id="JXXN02001395">
    <property type="protein sequence ID" value="THD24859.1"/>
    <property type="molecule type" value="Genomic_DNA"/>
</dbReference>
<feature type="coiled-coil region" evidence="5">
    <location>
        <begin position="24"/>
        <end position="58"/>
    </location>
</feature>
<dbReference type="SMART" id="SM00320">
    <property type="entry name" value="WD40"/>
    <property type="match status" value="7"/>
</dbReference>
<dbReference type="PROSITE" id="PS50082">
    <property type="entry name" value="WD_REPEATS_2"/>
    <property type="match status" value="2"/>
</dbReference>
<feature type="repeat" description="WD" evidence="4">
    <location>
        <begin position="1205"/>
        <end position="1246"/>
    </location>
</feature>
<feature type="compositionally biased region" description="Polar residues" evidence="6">
    <location>
        <begin position="612"/>
        <end position="628"/>
    </location>
</feature>
<feature type="compositionally biased region" description="Low complexity" evidence="6">
    <location>
        <begin position="479"/>
        <end position="488"/>
    </location>
</feature>
<dbReference type="PANTHER" id="PTHR10814:SF21">
    <property type="entry name" value="PROTEIN GROUCHO"/>
    <property type="match status" value="1"/>
</dbReference>
<dbReference type="GO" id="GO:0005667">
    <property type="term" value="C:transcription regulator complex"/>
    <property type="evidence" value="ECO:0007669"/>
    <property type="project" value="TreeGrafter"/>
</dbReference>
<feature type="region of interest" description="Disordered" evidence="6">
    <location>
        <begin position="395"/>
        <end position="434"/>
    </location>
</feature>
<dbReference type="InterPro" id="IPR005617">
    <property type="entry name" value="Groucho/TLE_N"/>
</dbReference>
<dbReference type="PROSITE" id="PS50294">
    <property type="entry name" value="WD_REPEATS_REGION"/>
    <property type="match status" value="1"/>
</dbReference>
<reference evidence="8" key="1">
    <citation type="submission" date="2019-03" db="EMBL/GenBank/DDBJ databases">
        <title>Improved annotation for the trematode Fasciola hepatica.</title>
        <authorList>
            <person name="Choi Y.-J."/>
            <person name="Martin J."/>
            <person name="Mitreva M."/>
        </authorList>
    </citation>
    <scope>NUCLEOTIDE SEQUENCE [LARGE SCALE GENOMIC DNA]</scope>
</reference>
<feature type="compositionally biased region" description="Polar residues" evidence="6">
    <location>
        <begin position="489"/>
        <end position="499"/>
    </location>
</feature>
<keyword evidence="9" id="KW-1185">Reference proteome</keyword>